<evidence type="ECO:0000313" key="3">
    <source>
        <dbReference type="Proteomes" id="UP000005096"/>
    </source>
</evidence>
<dbReference type="STRING" id="584708.Apau_0047"/>
<dbReference type="PaxDb" id="584708-Apau_0047"/>
<evidence type="ECO:0000259" key="1">
    <source>
        <dbReference type="PROSITE" id="PS51379"/>
    </source>
</evidence>
<sequence length="230" mass="24892">MEREDVKALARELGADLCGVAAASRFGEAPEGFRPEDVLPRARSVVVTARRFLQSALEAGSSIPYTDVRNHLTRRMDDLSTELAYRLEDAGARAVPVNAIGPTERDPLSGRTRGILSLKHAAALAGLGWIGRNTLLVTPEHGNLVWLGGVVTDLELEPDPVRAAPRCPEGCRLCRDACPSGALDRDPMDQRACWEHAFGSPAHGGEWRIRCFACRSVCPFARKGPGEGFP</sequence>
<organism evidence="2 3">
    <name type="scientific">Aminomonas paucivorans DSM 12260</name>
    <dbReference type="NCBI Taxonomy" id="584708"/>
    <lineage>
        <taxon>Bacteria</taxon>
        <taxon>Thermotogati</taxon>
        <taxon>Synergistota</taxon>
        <taxon>Synergistia</taxon>
        <taxon>Synergistales</taxon>
        <taxon>Synergistaceae</taxon>
        <taxon>Aminomonas</taxon>
    </lineage>
</organism>
<feature type="domain" description="4Fe-4S ferredoxin-type" evidence="1">
    <location>
        <begin position="158"/>
        <end position="188"/>
    </location>
</feature>
<dbReference type="HOGENOM" id="CLU_081793_2_1_0"/>
<dbReference type="PROSITE" id="PS51379">
    <property type="entry name" value="4FE4S_FER_2"/>
    <property type="match status" value="1"/>
</dbReference>
<reference evidence="2 3" key="1">
    <citation type="journal article" date="2010" name="Stand. Genomic Sci.">
        <title>Non-contiguous finished genome sequence of Aminomonas paucivorans type strain (GLU-3).</title>
        <authorList>
            <person name="Pitluck S."/>
            <person name="Yasawong M."/>
            <person name="Held B."/>
            <person name="Lapidus A."/>
            <person name="Nolan M."/>
            <person name="Copeland A."/>
            <person name="Lucas S."/>
            <person name="Del Rio T.G."/>
            <person name="Tice H."/>
            <person name="Cheng J.F."/>
            <person name="Chertkov O."/>
            <person name="Goodwin L."/>
            <person name="Tapia R."/>
            <person name="Han C."/>
            <person name="Liolios K."/>
            <person name="Ivanova N."/>
            <person name="Mavromatis K."/>
            <person name="Ovchinnikova G."/>
            <person name="Pati A."/>
            <person name="Chen A."/>
            <person name="Palaniappan K."/>
            <person name="Land M."/>
            <person name="Hauser L."/>
            <person name="Chang Y.J."/>
            <person name="Jeffries C.D."/>
            <person name="Pukall R."/>
            <person name="Spring S."/>
            <person name="Rohde M."/>
            <person name="Sikorski J."/>
            <person name="Goker M."/>
            <person name="Woyke T."/>
            <person name="Bristow J."/>
            <person name="Eisen J.A."/>
            <person name="Markowitz V."/>
            <person name="Hugenholtz P."/>
            <person name="Kyrpides N.C."/>
            <person name="Klenk H.P."/>
        </authorList>
    </citation>
    <scope>NUCLEOTIDE SEQUENCE [LARGE SCALE GENOMIC DNA]</scope>
    <source>
        <strain evidence="2 3">DSM 12260</strain>
    </source>
</reference>
<protein>
    <submittedName>
        <fullName evidence="2">Iron-sulfur cluster-binding protein</fullName>
    </submittedName>
</protein>
<dbReference type="eggNOG" id="COG1600">
    <property type="taxonomic scope" value="Bacteria"/>
</dbReference>
<name>E3CVD1_9BACT</name>
<accession>E3CVD1</accession>
<dbReference type="PANTHER" id="PTHR42827">
    <property type="entry name" value="IRON-SULFUR CLUSTER-BINDING PROTEIN-RELATED"/>
    <property type="match status" value="1"/>
</dbReference>
<dbReference type="PANTHER" id="PTHR42827:SF1">
    <property type="entry name" value="IRON-SULFUR CLUSTER-BINDING PROTEIN"/>
    <property type="match status" value="1"/>
</dbReference>
<dbReference type="AlphaFoldDB" id="E3CVD1"/>
<dbReference type="Proteomes" id="UP000005096">
    <property type="component" value="Chromosome"/>
</dbReference>
<dbReference type="InterPro" id="IPR017896">
    <property type="entry name" value="4Fe4S_Fe-S-bd"/>
</dbReference>
<evidence type="ECO:0000313" key="2">
    <source>
        <dbReference type="EMBL" id="EFQ22488.1"/>
    </source>
</evidence>
<proteinExistence type="predicted"/>
<dbReference type="EMBL" id="CM001022">
    <property type="protein sequence ID" value="EFQ22488.1"/>
    <property type="molecule type" value="Genomic_DNA"/>
</dbReference>
<gene>
    <name evidence="2" type="ORF">Apau_0047</name>
</gene>
<dbReference type="SUPFAM" id="SSF54862">
    <property type="entry name" value="4Fe-4S ferredoxins"/>
    <property type="match status" value="1"/>
</dbReference>
<keyword evidence="3" id="KW-1185">Reference proteome</keyword>